<dbReference type="InParanoid" id="A0A409W5M4"/>
<keyword evidence="3" id="KW-1185">Reference proteome</keyword>
<proteinExistence type="predicted"/>
<organism evidence="2 3">
    <name type="scientific">Gymnopilus dilepis</name>
    <dbReference type="NCBI Taxonomy" id="231916"/>
    <lineage>
        <taxon>Eukaryota</taxon>
        <taxon>Fungi</taxon>
        <taxon>Dikarya</taxon>
        <taxon>Basidiomycota</taxon>
        <taxon>Agaricomycotina</taxon>
        <taxon>Agaricomycetes</taxon>
        <taxon>Agaricomycetidae</taxon>
        <taxon>Agaricales</taxon>
        <taxon>Agaricineae</taxon>
        <taxon>Hymenogastraceae</taxon>
        <taxon>Gymnopilus</taxon>
    </lineage>
</organism>
<name>A0A409W5M4_9AGAR</name>
<dbReference type="Gene3D" id="1.20.1280.50">
    <property type="match status" value="1"/>
</dbReference>
<dbReference type="EMBL" id="NHYE01005384">
    <property type="protein sequence ID" value="PPQ73782.1"/>
    <property type="molecule type" value="Genomic_DNA"/>
</dbReference>
<evidence type="ECO:0000256" key="1">
    <source>
        <dbReference type="SAM" id="Coils"/>
    </source>
</evidence>
<gene>
    <name evidence="2" type="ORF">CVT26_011518</name>
</gene>
<dbReference type="Proteomes" id="UP000284706">
    <property type="component" value="Unassembled WGS sequence"/>
</dbReference>
<dbReference type="AlphaFoldDB" id="A0A409W5M4"/>
<feature type="coiled-coil region" evidence="1">
    <location>
        <begin position="36"/>
        <end position="70"/>
    </location>
</feature>
<evidence type="ECO:0000313" key="2">
    <source>
        <dbReference type="EMBL" id="PPQ73782.1"/>
    </source>
</evidence>
<protein>
    <submittedName>
        <fullName evidence="2">Uncharacterized protein</fullName>
    </submittedName>
</protein>
<dbReference type="STRING" id="231916.A0A409W5M4"/>
<sequence>MRLLKFHFAPCKVIAGSESETFTNCDDSTCNTCHRLLFLEEEMIKTKARYDSLVREYQELKQTVNEVHKSSIDQLPVEVIAIIFEHYVQKSSIENELRCPELALGAICQKWRRIAWSTQSLWTSLSFTFCSSTTAEKIGIAVEWLTRSAHLPVSISLQYIDELQLALAQPLLQAVNECSNRWSSLDLSLPPSFISAIRDSNGASPVLYSLSVEAEDSSGLHIPNTAPERLSLSDIPLKRLNMQWGKLIDFSASSSYSICECIQVLKCATNLTCCDISPAFRGIADFALDMITSSTLTSLDFTVLVYTEDAAFFFDHVTLPALERLQLDLQYREIPVPSLPNFLQRSSRSFKSLTLNSVATRVSNLDALTLSIPFVSDFHIEFVCWDSADHAVRRSFYQAFEPPLSSSIGTSHHFLPQLKSLSLSGVFDIPDELIACLFSHYNSQGDAISSIYRPLESVTVQCHALDSVKDDLPMPYITKNTLDQIEFLKKKGVQVMVFDHFGCDLVDVSLDSLVLEEEIGQTCPVCMAPM</sequence>
<evidence type="ECO:0000313" key="3">
    <source>
        <dbReference type="Proteomes" id="UP000284706"/>
    </source>
</evidence>
<dbReference type="OrthoDB" id="2269034at2759"/>
<accession>A0A409W5M4</accession>
<comment type="caution">
    <text evidence="2">The sequence shown here is derived from an EMBL/GenBank/DDBJ whole genome shotgun (WGS) entry which is preliminary data.</text>
</comment>
<keyword evidence="1" id="KW-0175">Coiled coil</keyword>
<reference evidence="2 3" key="1">
    <citation type="journal article" date="2018" name="Evol. Lett.">
        <title>Horizontal gene cluster transfer increased hallucinogenic mushroom diversity.</title>
        <authorList>
            <person name="Reynolds H.T."/>
            <person name="Vijayakumar V."/>
            <person name="Gluck-Thaler E."/>
            <person name="Korotkin H.B."/>
            <person name="Matheny P.B."/>
            <person name="Slot J.C."/>
        </authorList>
    </citation>
    <scope>NUCLEOTIDE SEQUENCE [LARGE SCALE GENOMIC DNA]</scope>
    <source>
        <strain evidence="2 3">SRW20</strain>
    </source>
</reference>